<keyword evidence="2" id="KW-0964">Secreted</keyword>
<evidence type="ECO:0000313" key="6">
    <source>
        <dbReference type="Proteomes" id="UP000782610"/>
    </source>
</evidence>
<dbReference type="Gene3D" id="2.150.10.10">
    <property type="entry name" value="Serralysin-like metalloprotease, C-terminal"/>
    <property type="match status" value="1"/>
</dbReference>
<dbReference type="Proteomes" id="UP000782610">
    <property type="component" value="Unassembled WGS sequence"/>
</dbReference>
<proteinExistence type="predicted"/>
<dbReference type="AlphaFoldDB" id="A0A933L165"/>
<evidence type="ECO:0000256" key="1">
    <source>
        <dbReference type="ARBA" id="ARBA00004613"/>
    </source>
</evidence>
<dbReference type="InterPro" id="IPR013858">
    <property type="entry name" value="Peptidase_M10B_C"/>
</dbReference>
<dbReference type="GO" id="GO:0005615">
    <property type="term" value="C:extracellular space"/>
    <property type="evidence" value="ECO:0007669"/>
    <property type="project" value="InterPro"/>
</dbReference>
<name>A0A933L165_9HYPH</name>
<protein>
    <submittedName>
        <fullName evidence="5">M10 family metallopeptidase C-terminal domain-containing protein</fullName>
    </submittedName>
</protein>
<comment type="subcellular location">
    <subcellularLocation>
        <location evidence="1">Secreted</location>
    </subcellularLocation>
</comment>
<feature type="domain" description="Peptidase M10 serralysin C-terminal" evidence="4">
    <location>
        <begin position="35"/>
        <end position="143"/>
    </location>
</feature>
<comment type="caution">
    <text evidence="5">The sequence shown here is derived from an EMBL/GenBank/DDBJ whole genome shotgun (WGS) entry which is preliminary data.</text>
</comment>
<accession>A0A933L165</accession>
<dbReference type="Pfam" id="PF08548">
    <property type="entry name" value="Peptidase_M10_C"/>
    <property type="match status" value="1"/>
</dbReference>
<dbReference type="EMBL" id="JACRAF010000017">
    <property type="protein sequence ID" value="MBI4921150.1"/>
    <property type="molecule type" value="Genomic_DNA"/>
</dbReference>
<gene>
    <name evidence="5" type="ORF">HY834_05330</name>
</gene>
<keyword evidence="3" id="KW-0677">Repeat</keyword>
<evidence type="ECO:0000313" key="5">
    <source>
        <dbReference type="EMBL" id="MBI4921150.1"/>
    </source>
</evidence>
<dbReference type="InterPro" id="IPR011049">
    <property type="entry name" value="Serralysin-like_metalloprot_C"/>
</dbReference>
<evidence type="ECO:0000259" key="4">
    <source>
        <dbReference type="Pfam" id="PF08548"/>
    </source>
</evidence>
<reference evidence="5" key="1">
    <citation type="submission" date="2020-07" db="EMBL/GenBank/DDBJ databases">
        <title>Huge and variable diversity of episymbiotic CPR bacteria and DPANN archaea in groundwater ecosystems.</title>
        <authorList>
            <person name="He C.Y."/>
            <person name="Keren R."/>
            <person name="Whittaker M."/>
            <person name="Farag I.F."/>
            <person name="Doudna J."/>
            <person name="Cate J.H.D."/>
            <person name="Banfield J.F."/>
        </authorList>
    </citation>
    <scope>NUCLEOTIDE SEQUENCE</scope>
    <source>
        <strain evidence="5">NC_groundwater_1586_Pr3_B-0.1um_66_15</strain>
    </source>
</reference>
<evidence type="ECO:0000256" key="2">
    <source>
        <dbReference type="ARBA" id="ARBA00022525"/>
    </source>
</evidence>
<organism evidence="5 6">
    <name type="scientific">Devosia nanyangense</name>
    <dbReference type="NCBI Taxonomy" id="1228055"/>
    <lineage>
        <taxon>Bacteria</taxon>
        <taxon>Pseudomonadati</taxon>
        <taxon>Pseudomonadota</taxon>
        <taxon>Alphaproteobacteria</taxon>
        <taxon>Hyphomicrobiales</taxon>
        <taxon>Devosiaceae</taxon>
        <taxon>Devosia</taxon>
    </lineage>
</organism>
<sequence length="144" mass="15471">MSPALLPAEALPSRAARHANACRRARPGETRQTGDRFDFNSVAEIGLSLGQRDIIADFVHGTDKIDLSTIDAKIGSGNQAFSFIAAEGHSFGHHKGELIWDKQNNAGTVNDRTVVSGDIDGDGVADFSIELHGLVSLTKWDFVL</sequence>
<dbReference type="GO" id="GO:0005509">
    <property type="term" value="F:calcium ion binding"/>
    <property type="evidence" value="ECO:0007669"/>
    <property type="project" value="InterPro"/>
</dbReference>
<evidence type="ECO:0000256" key="3">
    <source>
        <dbReference type="ARBA" id="ARBA00022737"/>
    </source>
</evidence>